<sequence length="59" mass="6296">MPRDTSLAGSHGCGVSEGWSVLFVRKLLKVLPDRGTLPRPRAGETGRVIAWSLVAPLAL</sequence>
<dbReference type="AlphaFoldDB" id="A0A8H9HXM5"/>
<name>A0A8H9HXM5_KITAU</name>
<dbReference type="Proteomes" id="UP000610124">
    <property type="component" value="Unassembled WGS sequence"/>
</dbReference>
<accession>A0A8H9HXM5</accession>
<protein>
    <submittedName>
        <fullName evidence="1">Uncharacterized protein</fullName>
    </submittedName>
</protein>
<organism evidence="1 2">
    <name type="scientific">Kitasatospora aureofaciens</name>
    <name type="common">Streptomyces aureofaciens</name>
    <dbReference type="NCBI Taxonomy" id="1894"/>
    <lineage>
        <taxon>Bacteria</taxon>
        <taxon>Bacillati</taxon>
        <taxon>Actinomycetota</taxon>
        <taxon>Actinomycetes</taxon>
        <taxon>Kitasatosporales</taxon>
        <taxon>Streptomycetaceae</taxon>
        <taxon>Kitasatospora</taxon>
    </lineage>
</organism>
<reference evidence="1" key="2">
    <citation type="submission" date="2020-09" db="EMBL/GenBank/DDBJ databases">
        <authorList>
            <person name="Sun Q."/>
            <person name="Ohkuma M."/>
        </authorList>
    </citation>
    <scope>NUCLEOTIDE SEQUENCE</scope>
    <source>
        <strain evidence="1">JCM 4434</strain>
    </source>
</reference>
<evidence type="ECO:0000313" key="2">
    <source>
        <dbReference type="Proteomes" id="UP000610124"/>
    </source>
</evidence>
<comment type="caution">
    <text evidence="1">The sequence shown here is derived from an EMBL/GenBank/DDBJ whole genome shotgun (WGS) entry which is preliminary data.</text>
</comment>
<gene>
    <name evidence="1" type="ORF">GCM10010502_56390</name>
</gene>
<evidence type="ECO:0000313" key="1">
    <source>
        <dbReference type="EMBL" id="GGU95306.1"/>
    </source>
</evidence>
<dbReference type="EMBL" id="BMUB01000017">
    <property type="protein sequence ID" value="GGU95306.1"/>
    <property type="molecule type" value="Genomic_DNA"/>
</dbReference>
<proteinExistence type="predicted"/>
<reference evidence="1" key="1">
    <citation type="journal article" date="2014" name="Int. J. Syst. Evol. Microbiol.">
        <title>Complete genome sequence of Corynebacterium casei LMG S-19264T (=DSM 44701T), isolated from a smear-ripened cheese.</title>
        <authorList>
            <consortium name="US DOE Joint Genome Institute (JGI-PGF)"/>
            <person name="Walter F."/>
            <person name="Albersmeier A."/>
            <person name="Kalinowski J."/>
            <person name="Ruckert C."/>
        </authorList>
    </citation>
    <scope>NUCLEOTIDE SEQUENCE</scope>
    <source>
        <strain evidence="1">JCM 4434</strain>
    </source>
</reference>